<comment type="caution">
    <text evidence="3">The sequence shown here is derived from an EMBL/GenBank/DDBJ whole genome shotgun (WGS) entry which is preliminary data.</text>
</comment>
<accession>A0ABR0BGY0</accession>
<dbReference type="Proteomes" id="UP001287286">
    <property type="component" value="Unassembled WGS sequence"/>
</dbReference>
<dbReference type="EMBL" id="JAWRVI010000103">
    <property type="protein sequence ID" value="KAK4077239.1"/>
    <property type="molecule type" value="Genomic_DNA"/>
</dbReference>
<reference evidence="3 4" key="1">
    <citation type="journal article" date="2024" name="Microbiol. Resour. Announc.">
        <title>Genome annotations for the ascomycete fungi Trichoderma harzianum, Trichoderma aggressivum, and Purpureocillium lilacinum.</title>
        <authorList>
            <person name="Beijen E.P.W."/>
            <person name="Ohm R.A."/>
        </authorList>
    </citation>
    <scope>NUCLEOTIDE SEQUENCE [LARGE SCALE GENOMIC DNA]</scope>
    <source>
        <strain evidence="3 4">CBS 150709</strain>
    </source>
</reference>
<evidence type="ECO:0000256" key="2">
    <source>
        <dbReference type="SAM" id="MobiDB-lite"/>
    </source>
</evidence>
<feature type="compositionally biased region" description="Polar residues" evidence="2">
    <location>
        <begin position="33"/>
        <end position="50"/>
    </location>
</feature>
<keyword evidence="4" id="KW-1185">Reference proteome</keyword>
<organism evidence="3 4">
    <name type="scientific">Purpureocillium lilacinum</name>
    <name type="common">Paecilomyces lilacinus</name>
    <dbReference type="NCBI Taxonomy" id="33203"/>
    <lineage>
        <taxon>Eukaryota</taxon>
        <taxon>Fungi</taxon>
        <taxon>Dikarya</taxon>
        <taxon>Ascomycota</taxon>
        <taxon>Pezizomycotina</taxon>
        <taxon>Sordariomycetes</taxon>
        <taxon>Hypocreomycetidae</taxon>
        <taxon>Hypocreales</taxon>
        <taxon>Ophiocordycipitaceae</taxon>
        <taxon>Purpureocillium</taxon>
    </lineage>
</organism>
<proteinExistence type="predicted"/>
<feature type="region of interest" description="Disordered" evidence="2">
    <location>
        <begin position="33"/>
        <end position="54"/>
    </location>
</feature>
<name>A0ABR0BGY0_PURLI</name>
<sequence length="151" mass="16068">MNSPDLMPAAVTSQSNVLQAAHEGVPLSTQISESSCATNSSTPHSLTSERANAHETSLKASYEIHDLQEEIAIMIEKRSNLLQEVAAAQQKADWQATCLLGFGSVAQQCHRLVSDTQQGYNGKACVQPIPDDARPSDALPDTDAPLQLLGG</sequence>
<protein>
    <submittedName>
        <fullName evidence="3">Uncharacterized protein</fullName>
    </submittedName>
</protein>
<gene>
    <name evidence="3" type="ORF">Purlil1_12422</name>
</gene>
<evidence type="ECO:0000256" key="1">
    <source>
        <dbReference type="SAM" id="Coils"/>
    </source>
</evidence>
<evidence type="ECO:0000313" key="3">
    <source>
        <dbReference type="EMBL" id="KAK4077239.1"/>
    </source>
</evidence>
<feature type="coiled-coil region" evidence="1">
    <location>
        <begin position="64"/>
        <end position="91"/>
    </location>
</feature>
<keyword evidence="1" id="KW-0175">Coiled coil</keyword>
<feature type="region of interest" description="Disordered" evidence="2">
    <location>
        <begin position="131"/>
        <end position="151"/>
    </location>
</feature>
<evidence type="ECO:0000313" key="4">
    <source>
        <dbReference type="Proteomes" id="UP001287286"/>
    </source>
</evidence>